<evidence type="ECO:0000313" key="2">
    <source>
        <dbReference type="Proteomes" id="UP001492380"/>
    </source>
</evidence>
<organism evidence="1 2">
    <name type="scientific">Phyllosticta capitalensis</name>
    <dbReference type="NCBI Taxonomy" id="121624"/>
    <lineage>
        <taxon>Eukaryota</taxon>
        <taxon>Fungi</taxon>
        <taxon>Dikarya</taxon>
        <taxon>Ascomycota</taxon>
        <taxon>Pezizomycotina</taxon>
        <taxon>Dothideomycetes</taxon>
        <taxon>Dothideomycetes incertae sedis</taxon>
        <taxon>Botryosphaeriales</taxon>
        <taxon>Phyllostictaceae</taxon>
        <taxon>Phyllosticta</taxon>
    </lineage>
</organism>
<gene>
    <name evidence="1" type="ORF">HDK90DRAFT_323978</name>
</gene>
<sequence>MESTALHWLLRGCGNYWHLRLFFRALMEIAKDSSRMPSSSFAGFAVATSSTLTGTAPYATLESLFVQGTAIAPTHLLDQAARPPSCNPDVLSYQRYHNLNRSLDAKEPANRSLLPKHCLGTCLNSSVRSPMVRPPVKSGPMHSSLVSLKSANSFRCLGERVAHNDCR</sequence>
<protein>
    <submittedName>
        <fullName evidence="1">Uncharacterized protein</fullName>
    </submittedName>
</protein>
<dbReference type="EMBL" id="JBBWRZ010000008">
    <property type="protein sequence ID" value="KAK8230523.1"/>
    <property type="molecule type" value="Genomic_DNA"/>
</dbReference>
<evidence type="ECO:0000313" key="1">
    <source>
        <dbReference type="EMBL" id="KAK8230523.1"/>
    </source>
</evidence>
<dbReference type="Proteomes" id="UP001492380">
    <property type="component" value="Unassembled WGS sequence"/>
</dbReference>
<name>A0ABR1YHX6_9PEZI</name>
<comment type="caution">
    <text evidence="1">The sequence shown here is derived from an EMBL/GenBank/DDBJ whole genome shotgun (WGS) entry which is preliminary data.</text>
</comment>
<keyword evidence="2" id="KW-1185">Reference proteome</keyword>
<proteinExistence type="predicted"/>
<reference evidence="1 2" key="1">
    <citation type="submission" date="2024-04" db="EMBL/GenBank/DDBJ databases">
        <title>Phyllosticta paracitricarpa is synonymous to the EU quarantine fungus P. citricarpa based on phylogenomic analyses.</title>
        <authorList>
            <consortium name="Lawrence Berkeley National Laboratory"/>
            <person name="Van Ingen-Buijs V.A."/>
            <person name="Van Westerhoven A.C."/>
            <person name="Haridas S."/>
            <person name="Skiadas P."/>
            <person name="Martin F."/>
            <person name="Groenewald J.Z."/>
            <person name="Crous P.W."/>
            <person name="Seidl M.F."/>
        </authorList>
    </citation>
    <scope>NUCLEOTIDE SEQUENCE [LARGE SCALE GENOMIC DNA]</scope>
    <source>
        <strain evidence="1 2">CBS 123374</strain>
    </source>
</reference>
<accession>A0ABR1YHX6</accession>